<dbReference type="AlphaFoldDB" id="A0A8H6IZ09"/>
<feature type="non-terminal residue" evidence="2">
    <location>
        <position position="577"/>
    </location>
</feature>
<sequence>PWHWLCREDHLPQPNQIFKNAALRPYGKLELGFAKRDEIPSINEIPADANSRFYQYYTWQQPGGRNPSWIYNNPVWLGTTTKQTVQNGQPTQVPRPQGIKVEKDDSGNINIALSPAIWGKLTGIAKNIEASCAAAKKVRRQGNNIFPPTPPPTPPMCEIRNFAEHVAQDPDIVEALESLPDSLAEAVGEDAGALREAGQVISIATEEQLAAAGIDVAGTVTAATGAAAVVGSSISLIHYLFEIAKAGQPLPQIVESPKDSLSKHRKPKYEDEDDELRKQCPVQPGCTNPSCAAVDGKCTAETFEEDISFASIIPIWVEALKRADPKPGNAPTAECDRNQKHQEGFELNLFHAMAKFHCTRVELDNMAKEVSAYISSQDVFWRHRKDWKVNFDWKRGEGDCMVRCNDLVAKFLDNSVCNVNSHLMSRTGRITSSCGTLSYAIKNPSPKPDPPSQDPNNSNNPQTQGRFTCFNTQGSGFRREAASYDGVNFFKPDGQKDGKGIIGIQLELGDDRLCPSGKTVDDIVKAMNESEDHGERECNAWLRATLDSCEPFENNSDADKLIKYGGNFVKNCFLWDV</sequence>
<name>A0A8H6IZ09_9PEZI</name>
<proteinExistence type="predicted"/>
<dbReference type="Proteomes" id="UP000652219">
    <property type="component" value="Unassembled WGS sequence"/>
</dbReference>
<evidence type="ECO:0000256" key="1">
    <source>
        <dbReference type="SAM" id="MobiDB-lite"/>
    </source>
</evidence>
<feature type="region of interest" description="Disordered" evidence="1">
    <location>
        <begin position="442"/>
        <end position="466"/>
    </location>
</feature>
<protein>
    <submittedName>
        <fullName evidence="2">Uncharacterized protein</fullName>
    </submittedName>
</protein>
<evidence type="ECO:0000313" key="3">
    <source>
        <dbReference type="Proteomes" id="UP000652219"/>
    </source>
</evidence>
<comment type="caution">
    <text evidence="2">The sequence shown here is derived from an EMBL/GenBank/DDBJ whole genome shotgun (WGS) entry which is preliminary data.</text>
</comment>
<dbReference type="EMBL" id="WIGN01000249">
    <property type="protein sequence ID" value="KAF6803081.1"/>
    <property type="molecule type" value="Genomic_DNA"/>
</dbReference>
<gene>
    <name evidence="2" type="ORF">CSOJ01_11158</name>
</gene>
<keyword evidence="3" id="KW-1185">Reference proteome</keyword>
<reference evidence="2 3" key="1">
    <citation type="journal article" date="2020" name="Phytopathology">
        <title>Genome Sequence Resources of Colletotrichum truncatum, C. plurivorum, C. musicola, and C. sojae: Four Species Pathogenic to Soybean (Glycine max).</title>
        <authorList>
            <person name="Rogerio F."/>
            <person name="Boufleur T.R."/>
            <person name="Ciampi-Guillardi M."/>
            <person name="Sukno S.A."/>
            <person name="Thon M.R."/>
            <person name="Massola Junior N.S."/>
            <person name="Baroncelli R."/>
        </authorList>
    </citation>
    <scope>NUCLEOTIDE SEQUENCE [LARGE SCALE GENOMIC DNA]</scope>
    <source>
        <strain evidence="2 3">LFN0009</strain>
    </source>
</reference>
<evidence type="ECO:0000313" key="2">
    <source>
        <dbReference type="EMBL" id="KAF6803081.1"/>
    </source>
</evidence>
<accession>A0A8H6IZ09</accession>
<feature type="region of interest" description="Disordered" evidence="1">
    <location>
        <begin position="254"/>
        <end position="276"/>
    </location>
</feature>
<organism evidence="2 3">
    <name type="scientific">Colletotrichum sojae</name>
    <dbReference type="NCBI Taxonomy" id="2175907"/>
    <lineage>
        <taxon>Eukaryota</taxon>
        <taxon>Fungi</taxon>
        <taxon>Dikarya</taxon>
        <taxon>Ascomycota</taxon>
        <taxon>Pezizomycotina</taxon>
        <taxon>Sordariomycetes</taxon>
        <taxon>Hypocreomycetidae</taxon>
        <taxon>Glomerellales</taxon>
        <taxon>Glomerellaceae</taxon>
        <taxon>Colletotrichum</taxon>
        <taxon>Colletotrichum orchidearum species complex</taxon>
    </lineage>
</organism>